<dbReference type="Proteomes" id="UP001401887">
    <property type="component" value="Unassembled WGS sequence"/>
</dbReference>
<organism evidence="2 3">
    <name type="scientific">Deinococcus carri</name>
    <dbReference type="NCBI Taxonomy" id="1211323"/>
    <lineage>
        <taxon>Bacteria</taxon>
        <taxon>Thermotogati</taxon>
        <taxon>Deinococcota</taxon>
        <taxon>Deinococci</taxon>
        <taxon>Deinococcales</taxon>
        <taxon>Deinococcaceae</taxon>
        <taxon>Deinococcus</taxon>
    </lineage>
</organism>
<proteinExistence type="predicted"/>
<comment type="caution">
    <text evidence="2">The sequence shown here is derived from an EMBL/GenBank/DDBJ whole genome shotgun (WGS) entry which is preliminary data.</text>
</comment>
<sequence>MDLKGKQPTRSVCQTPKPWCGFPSAASLFGRHDGVRVSSDQRATWQERLDKANFGAMNIQQAEKTMVIAGHNVYATSPSGKRRTNRNPRGLGGTDLPGYAVARNNLGLTPPGKLGRASVAALTAA</sequence>
<feature type="region of interest" description="Disordered" evidence="1">
    <location>
        <begin position="75"/>
        <end position="96"/>
    </location>
</feature>
<evidence type="ECO:0000313" key="2">
    <source>
        <dbReference type="EMBL" id="GAA5512327.1"/>
    </source>
</evidence>
<dbReference type="EMBL" id="BAABRP010000002">
    <property type="protein sequence ID" value="GAA5512327.1"/>
    <property type="molecule type" value="Genomic_DNA"/>
</dbReference>
<reference evidence="2 3" key="1">
    <citation type="submission" date="2024-02" db="EMBL/GenBank/DDBJ databases">
        <title>Deinococcus carri NBRC 110142.</title>
        <authorList>
            <person name="Ichikawa N."/>
            <person name="Katano-Makiyama Y."/>
            <person name="Hidaka K."/>
        </authorList>
    </citation>
    <scope>NUCLEOTIDE SEQUENCE [LARGE SCALE GENOMIC DNA]</scope>
    <source>
        <strain evidence="2 3">NBRC 110142</strain>
    </source>
</reference>
<keyword evidence="3" id="KW-1185">Reference proteome</keyword>
<protein>
    <submittedName>
        <fullName evidence="2">Uncharacterized protein</fullName>
    </submittedName>
</protein>
<evidence type="ECO:0000256" key="1">
    <source>
        <dbReference type="SAM" id="MobiDB-lite"/>
    </source>
</evidence>
<gene>
    <name evidence="2" type="ORF">Dcar01_01041</name>
</gene>
<accession>A0ABP9W4P1</accession>
<name>A0ABP9W4P1_9DEIO</name>
<evidence type="ECO:0000313" key="3">
    <source>
        <dbReference type="Proteomes" id="UP001401887"/>
    </source>
</evidence>